<proteinExistence type="predicted"/>
<dbReference type="RefSeq" id="WP_081126721.1">
    <property type="nucleotide sequence ID" value="NZ_DAHXOC010000001.1"/>
</dbReference>
<name>A0A4S3KPL1_9GAMM</name>
<dbReference type="STRING" id="993689.GCA_002077135_00391"/>
<keyword evidence="2" id="KW-1185">Reference proteome</keyword>
<evidence type="ECO:0000313" key="2">
    <source>
        <dbReference type="Proteomes" id="UP000307749"/>
    </source>
</evidence>
<reference evidence="1 2" key="1">
    <citation type="submission" date="2017-02" db="EMBL/GenBank/DDBJ databases">
        <title>Whole genome sequencing of Metallibacterium scheffleri DSM 24874 (T).</title>
        <authorList>
            <person name="Kumar S."/>
            <person name="Patil P."/>
            <person name="Patil P.B."/>
        </authorList>
    </citation>
    <scope>NUCLEOTIDE SEQUENCE [LARGE SCALE GENOMIC DNA]</scope>
    <source>
        <strain evidence="1 2">DSM 24874</strain>
    </source>
</reference>
<dbReference type="EMBL" id="MWQO01000020">
    <property type="protein sequence ID" value="THD10899.1"/>
    <property type="molecule type" value="Genomic_DNA"/>
</dbReference>
<dbReference type="Proteomes" id="UP000307749">
    <property type="component" value="Unassembled WGS sequence"/>
</dbReference>
<dbReference type="AlphaFoldDB" id="A0A4S3KPL1"/>
<accession>A0A4S3KPL1</accession>
<gene>
    <name evidence="1" type="ORF">B1806_06310</name>
</gene>
<evidence type="ECO:0008006" key="3">
    <source>
        <dbReference type="Google" id="ProtNLM"/>
    </source>
</evidence>
<sequence>MPRLHGHHAARRAQGNRQQLRRRIALEAARLISEHGLRDYHRAKLRAAERLGIRDDQALPHNDEIESALREHQRLFFGNSQIEALQARRLAAREAMRFLQRFEPRLVGAVLEGTADQHSAVCLHLFSDTPGEVEQFLSEHGIRYELRERRLRMDRERNLTIEVLQFIADDIAFDLSVLPRDGLRQAPLDRVRPRAMQRASLGALEALLRAHPAAPM</sequence>
<comment type="caution">
    <text evidence="1">The sequence shown here is derived from an EMBL/GenBank/DDBJ whole genome shotgun (WGS) entry which is preliminary data.</text>
</comment>
<protein>
    <recommendedName>
        <fullName evidence="3">Nucleotidyltransferase</fullName>
    </recommendedName>
</protein>
<dbReference type="OrthoDB" id="5294130at2"/>
<evidence type="ECO:0000313" key="1">
    <source>
        <dbReference type="EMBL" id="THD10899.1"/>
    </source>
</evidence>
<organism evidence="1 2">
    <name type="scientific">Metallibacterium scheffleri</name>
    <dbReference type="NCBI Taxonomy" id="993689"/>
    <lineage>
        <taxon>Bacteria</taxon>
        <taxon>Pseudomonadati</taxon>
        <taxon>Pseudomonadota</taxon>
        <taxon>Gammaproteobacteria</taxon>
        <taxon>Lysobacterales</taxon>
        <taxon>Rhodanobacteraceae</taxon>
        <taxon>Metallibacterium</taxon>
    </lineage>
</organism>